<keyword evidence="3" id="KW-1185">Reference proteome</keyword>
<proteinExistence type="predicted"/>
<dbReference type="OrthoDB" id="387093at2759"/>
<evidence type="ECO:0000256" key="1">
    <source>
        <dbReference type="SAM" id="MobiDB-lite"/>
    </source>
</evidence>
<evidence type="ECO:0000313" key="2">
    <source>
        <dbReference type="EMBL" id="CAD7092276.1"/>
    </source>
</evidence>
<feature type="region of interest" description="Disordered" evidence="1">
    <location>
        <begin position="176"/>
        <end position="196"/>
    </location>
</feature>
<reference evidence="2 3" key="1">
    <citation type="submission" date="2020-11" db="EMBL/GenBank/DDBJ databases">
        <authorList>
            <person name="Wallbank WR R."/>
            <person name="Pardo Diaz C."/>
            <person name="Kozak K."/>
            <person name="Martin S."/>
            <person name="Jiggins C."/>
            <person name="Moest M."/>
            <person name="Warren A I."/>
            <person name="Generalovic N T."/>
            <person name="Byers J.R.P. K."/>
            <person name="Montejo-Kovacevich G."/>
            <person name="Yen C E."/>
        </authorList>
    </citation>
    <scope>NUCLEOTIDE SEQUENCE [LARGE SCALE GENOMIC DNA]</scope>
</reference>
<feature type="compositionally biased region" description="Polar residues" evidence="1">
    <location>
        <begin position="243"/>
        <end position="266"/>
    </location>
</feature>
<feature type="region of interest" description="Disordered" evidence="1">
    <location>
        <begin position="243"/>
        <end position="308"/>
    </location>
</feature>
<feature type="region of interest" description="Disordered" evidence="1">
    <location>
        <begin position="369"/>
        <end position="396"/>
    </location>
</feature>
<feature type="compositionally biased region" description="Polar residues" evidence="1">
    <location>
        <begin position="440"/>
        <end position="458"/>
    </location>
</feature>
<organism evidence="2 3">
    <name type="scientific">Hermetia illucens</name>
    <name type="common">Black soldier fly</name>
    <dbReference type="NCBI Taxonomy" id="343691"/>
    <lineage>
        <taxon>Eukaryota</taxon>
        <taxon>Metazoa</taxon>
        <taxon>Ecdysozoa</taxon>
        <taxon>Arthropoda</taxon>
        <taxon>Hexapoda</taxon>
        <taxon>Insecta</taxon>
        <taxon>Pterygota</taxon>
        <taxon>Neoptera</taxon>
        <taxon>Endopterygota</taxon>
        <taxon>Diptera</taxon>
        <taxon>Brachycera</taxon>
        <taxon>Stratiomyomorpha</taxon>
        <taxon>Stratiomyidae</taxon>
        <taxon>Hermetiinae</taxon>
        <taxon>Hermetia</taxon>
    </lineage>
</organism>
<dbReference type="EMBL" id="LR899014">
    <property type="protein sequence ID" value="CAD7092276.1"/>
    <property type="molecule type" value="Genomic_DNA"/>
</dbReference>
<feature type="region of interest" description="Disordered" evidence="1">
    <location>
        <begin position="436"/>
        <end position="487"/>
    </location>
</feature>
<evidence type="ECO:0000313" key="3">
    <source>
        <dbReference type="Proteomes" id="UP000594454"/>
    </source>
</evidence>
<dbReference type="Proteomes" id="UP000594454">
    <property type="component" value="Chromosome 6"/>
</dbReference>
<protein>
    <recommendedName>
        <fullName evidence="4">Cysteine proteinase inhibitor</fullName>
    </recommendedName>
</protein>
<feature type="compositionally biased region" description="Polar residues" evidence="1">
    <location>
        <begin position="288"/>
        <end position="301"/>
    </location>
</feature>
<name>A0A7R8V3N8_HERIL</name>
<dbReference type="AlphaFoldDB" id="A0A7R8V3N8"/>
<sequence length="487" mass="52800">MNIKIYKFKAVLENEKPIPFLQDRPAVENETIPEHPVNEIIPEPIIIKPPGSVEELRPNLVGLANMAIVHLPQSLTFQYVIRATREIVDGVLYELLVNAKDINKNEVICWFVIIEKPWITTEYGDKYRRLRTTNCTADENDKFDPSKYEGNTVFNSSNTEVTQGDLSDLEKQIMAKKKQKPITETEESTNAAADKETSDVATGVILGIESQIVPEKTTTVAPSLSGDSLALLGSLFGMDSTVPEKSSNVGGDNAQNEGSLPCSSAQTPPPGTINADNAPGENMRPENPQLNPAESNLPQTESDGRQMSEDSKAILDSIFRQPVVEPEHIVVRVTPATDTVAADSDIRKPINGGSDDAVVSMTPATDGVLVDSDRQKPVNEGFDVNAASSPPIDRNVQKQVELNQGNSRTGADESVSTISNNAEGQVQAENVENMNLKESLPQTNEGQSLTPNDSNNQEQSKDAGNPMPCQDALLQKPLPADGQNIPV</sequence>
<evidence type="ECO:0008006" key="4">
    <source>
        <dbReference type="Google" id="ProtNLM"/>
    </source>
</evidence>
<dbReference type="Gene3D" id="3.10.450.10">
    <property type="match status" value="1"/>
</dbReference>
<dbReference type="InParanoid" id="A0A7R8V3N8"/>
<accession>A0A7R8V3N8</accession>
<gene>
    <name evidence="2" type="ORF">HERILL_LOCUS14653</name>
</gene>